<comment type="cofactor">
    <cofactor evidence="1">
        <name>Zn(2+)</name>
        <dbReference type="ChEBI" id="CHEBI:29105"/>
    </cofactor>
</comment>
<feature type="domain" description="Amidohydrolase-related" evidence="5">
    <location>
        <begin position="51"/>
        <end position="443"/>
    </location>
</feature>
<organism evidence="6 7">
    <name type="scientific">Pararhodobacter oceanensis</name>
    <dbReference type="NCBI Taxonomy" id="2172121"/>
    <lineage>
        <taxon>Bacteria</taxon>
        <taxon>Pseudomonadati</taxon>
        <taxon>Pseudomonadota</taxon>
        <taxon>Alphaproteobacteria</taxon>
        <taxon>Rhodobacterales</taxon>
        <taxon>Paracoccaceae</taxon>
        <taxon>Pararhodobacter</taxon>
    </lineage>
</organism>
<dbReference type="SUPFAM" id="SSF51556">
    <property type="entry name" value="Metallo-dependent hydrolases"/>
    <property type="match status" value="1"/>
</dbReference>
<evidence type="ECO:0000313" key="6">
    <source>
        <dbReference type="EMBL" id="PVH30251.1"/>
    </source>
</evidence>
<dbReference type="PANTHER" id="PTHR11271:SF48">
    <property type="entry name" value="AMIDOHYDROLASE-RELATED DOMAIN-CONTAINING PROTEIN"/>
    <property type="match status" value="1"/>
</dbReference>
<dbReference type="Pfam" id="PF01979">
    <property type="entry name" value="Amidohydro_1"/>
    <property type="match status" value="1"/>
</dbReference>
<dbReference type="SUPFAM" id="SSF51338">
    <property type="entry name" value="Composite domain of metallo-dependent hydrolases"/>
    <property type="match status" value="1"/>
</dbReference>
<dbReference type="OrthoDB" id="9796020at2"/>
<dbReference type="EMBL" id="QDKM01000001">
    <property type="protein sequence ID" value="PVH30251.1"/>
    <property type="molecule type" value="Genomic_DNA"/>
</dbReference>
<dbReference type="GO" id="GO:0046872">
    <property type="term" value="F:metal ion binding"/>
    <property type="evidence" value="ECO:0007669"/>
    <property type="project" value="UniProtKB-KW"/>
</dbReference>
<evidence type="ECO:0000259" key="5">
    <source>
        <dbReference type="Pfam" id="PF01979"/>
    </source>
</evidence>
<dbReference type="InterPro" id="IPR011059">
    <property type="entry name" value="Metal-dep_hydrolase_composite"/>
</dbReference>
<dbReference type="InterPro" id="IPR032466">
    <property type="entry name" value="Metal_Hydrolase"/>
</dbReference>
<dbReference type="PANTHER" id="PTHR11271">
    <property type="entry name" value="GUANINE DEAMINASE"/>
    <property type="match status" value="1"/>
</dbReference>
<keyword evidence="2" id="KW-0479">Metal-binding</keyword>
<evidence type="ECO:0000256" key="3">
    <source>
        <dbReference type="ARBA" id="ARBA00022801"/>
    </source>
</evidence>
<dbReference type="RefSeq" id="WP_116556659.1">
    <property type="nucleotide sequence ID" value="NZ_QDKM01000001.1"/>
</dbReference>
<accession>A0A2T8HXV8</accession>
<dbReference type="Gene3D" id="2.30.40.10">
    <property type="entry name" value="Urease, subunit C, domain 1"/>
    <property type="match status" value="1"/>
</dbReference>
<comment type="caution">
    <text evidence="6">The sequence shown here is derived from an EMBL/GenBank/DDBJ whole genome shotgun (WGS) entry which is preliminary data.</text>
</comment>
<dbReference type="GO" id="GO:0005829">
    <property type="term" value="C:cytosol"/>
    <property type="evidence" value="ECO:0007669"/>
    <property type="project" value="TreeGrafter"/>
</dbReference>
<keyword evidence="7" id="KW-1185">Reference proteome</keyword>
<protein>
    <submittedName>
        <fullName evidence="6">Formimidoylglutamate deiminase</fullName>
    </submittedName>
</protein>
<reference evidence="6 7" key="1">
    <citation type="submission" date="2018-04" db="EMBL/GenBank/DDBJ databases">
        <title>Pararhodobacter oceanense sp. nov., isolated from marine intertidal sediment.</title>
        <authorList>
            <person name="Wang X.-L."/>
            <person name="Du Z.-J."/>
        </authorList>
    </citation>
    <scope>NUCLEOTIDE SEQUENCE [LARGE SCALE GENOMIC DNA]</scope>
    <source>
        <strain evidence="6 7">AM505</strain>
    </source>
</reference>
<evidence type="ECO:0000256" key="4">
    <source>
        <dbReference type="ARBA" id="ARBA00022833"/>
    </source>
</evidence>
<dbReference type="AlphaFoldDB" id="A0A2T8HXV8"/>
<dbReference type="NCBIfam" id="TIGR02022">
    <property type="entry name" value="hutF"/>
    <property type="match status" value="1"/>
</dbReference>
<sequence>MPTLYEVEHLHQPDGWLSPGFLEVGDDGQILSVSARCPAGRRAEKLAGYGVPGLSNLHSHAFQRALAGRTEFVTGALAEDNLWTWRKEMYRMVDRLTPEAYEAIAALVYLEMLKFGMTAVCEFHYVHHQSGGAHFANPAEMSDRLIAAAADTGLGLTLLPVLYAHGGIGKPAEPTQQRFVHDVDAYLALIDTLRSRRTDHPDLHIGLALHSLRAVTPEEAKAALAGMNALDPQARLHIHVSETTHEVAEVEAGLGARPVQWLLDNTGLDDRWCLVHATHLDASEIAGAAASGAVAGLCPLTEATMGDGFFPLVEYHQAGGAWGIGTDSHYATSIAEELRMLECGKRLELRRRNVIAQPSATGPVHSGPVHSGRVHFDMALRGGEQASGQGGGALIIGRRADLLMLDADRNVLLGHGPQTALDAWMLGGTENPVRDVMIGGKWVVRGGYHPQEARIKANYRAAMAQLTT</sequence>
<gene>
    <name evidence="6" type="ORF">DDE20_01425</name>
</gene>
<keyword evidence="3" id="KW-0378">Hydrolase</keyword>
<dbReference type="NCBIfam" id="NF006684">
    <property type="entry name" value="PRK09229.1-5"/>
    <property type="match status" value="1"/>
</dbReference>
<evidence type="ECO:0000256" key="1">
    <source>
        <dbReference type="ARBA" id="ARBA00001947"/>
    </source>
</evidence>
<keyword evidence="4" id="KW-0862">Zinc</keyword>
<evidence type="ECO:0000313" key="7">
    <source>
        <dbReference type="Proteomes" id="UP000245911"/>
    </source>
</evidence>
<dbReference type="InterPro" id="IPR010252">
    <property type="entry name" value="HutF"/>
</dbReference>
<dbReference type="GO" id="GO:0019239">
    <property type="term" value="F:deaminase activity"/>
    <property type="evidence" value="ECO:0007669"/>
    <property type="project" value="TreeGrafter"/>
</dbReference>
<dbReference type="InterPro" id="IPR051607">
    <property type="entry name" value="Metallo-dep_hydrolases"/>
</dbReference>
<name>A0A2T8HXV8_9RHOB</name>
<dbReference type="Proteomes" id="UP000245911">
    <property type="component" value="Unassembled WGS sequence"/>
</dbReference>
<dbReference type="InterPro" id="IPR006680">
    <property type="entry name" value="Amidohydro-rel"/>
</dbReference>
<dbReference type="Gene3D" id="3.20.20.140">
    <property type="entry name" value="Metal-dependent hydrolases"/>
    <property type="match status" value="1"/>
</dbReference>
<dbReference type="NCBIfam" id="NF006681">
    <property type="entry name" value="PRK09229.1-2"/>
    <property type="match status" value="1"/>
</dbReference>
<evidence type="ECO:0000256" key="2">
    <source>
        <dbReference type="ARBA" id="ARBA00022723"/>
    </source>
</evidence>
<proteinExistence type="predicted"/>